<evidence type="ECO:0000256" key="1">
    <source>
        <dbReference type="ARBA" id="ARBA00022729"/>
    </source>
</evidence>
<reference evidence="5" key="1">
    <citation type="submission" date="2023-10" db="EMBL/GenBank/DDBJ databases">
        <title>Screening of Alkalihalophilus pseudofirmusBZ-TG-HK211 and Its Alleviation of Salt Stress on Rapeseed Growth.</title>
        <authorList>
            <person name="Zhao B."/>
            <person name="Guo T."/>
        </authorList>
    </citation>
    <scope>NUCLEOTIDE SEQUENCE</scope>
    <source>
        <strain evidence="5">BZ-TG-HK211</strain>
    </source>
</reference>
<dbReference type="RefSeq" id="WP_323467149.1">
    <property type="nucleotide sequence ID" value="NZ_JAWJAY010000003.1"/>
</dbReference>
<dbReference type="Proteomes" id="UP001285636">
    <property type="component" value="Unassembled WGS sequence"/>
</dbReference>
<protein>
    <submittedName>
        <fullName evidence="5">S-layer homology domain-containing protein</fullName>
    </submittedName>
</protein>
<feature type="domain" description="SLH" evidence="4">
    <location>
        <begin position="35"/>
        <end position="98"/>
    </location>
</feature>
<evidence type="ECO:0000256" key="3">
    <source>
        <dbReference type="SAM" id="SignalP"/>
    </source>
</evidence>
<sequence length="1376" mass="149890">MKNNSKHYRKFLATAVTAAVIVPTVGPMATVEASAPQFTDLVEGKTTGYSDILELAGKNIINGYSDNTFRPNESINRQHVAVLLNRTLDLEVPENIEAVLSKYEDVDASHRYAKEIAAVTHANIFTGSHGKFMPNDDIKRHQMATVLVEAFDLPEVEGAEVNLTDIERIYEGHRGNVKILAQHGITTGKRDEAGGRFFDGGADLTRGQFAAFLNKSYKLYQSLNEQEITEYIFEDVKEDTIILSGKEFTYADHLAGLFQEENVEALKGAKLSFELVDNEISEITYLELRTSGTSDDAVTLDAGDSEINGSVYVDADYVELLNVSIKGDLVVGYKSESSFYAKGITVEGDTVIEGPELAANSVSLSSTNQTITFEDSELNTIEINSNGATVETKGSSKVSHVLLNSNATIKASDNIILPKVTVSSGASHVNINGEVEDLEITTGEDVQVSGEANIQKVTVSTDAPVQLNTTGTIETLDTSNSSSKITLGESSKVTDLVLKEGTKAEDVISNYDEKKDSIGKIDGEENPDVVTPAPPAPPVQPPVTPGPGTPPVTPIEVISVPKEGINFSNYDKEDVEMGIIYDFKPIGGIWVNIIPEKLDETVRDYSHFVVRLGVREQKYTNEDLKLGENESKVGRDVLAGTPITEDTKDLTWITVIFYDANDNPIGYHQREFEYELIYLEDDQTEPAVDTTPSATTSDVTVEGLENNEVKITMTVKNAEDEAITELTAGDFTVNLRGQSYVVGSTDTFKGFKENGNGEYEVIFAPGFPINETVDVVAKDVTIITGVVVNTSGQKPELPVVDTTPSATTSDVTVEALANNEVKITMAVKNAANEAVTELTADDFTVNLRDQSYVVGSTGTFKEFKENGKGEYEVIFAPGFPINETVDVVAKDVTIITGLVVNTSGQTPGDPTGVTPVVDTAVGATAVTEGQALSNSQLSGTFKVSENDDTAVAGTLTWDNPTTTVNMTGNFTWTFTPEDTAAYNLVKGEVEVVANSESDWNLDDVAQSAKSHMEENETIGTYKNAYPVADLEYVGGLQGTLTATYTKEALKGYRDYRNGADGNFDILAGMMNDFARYFKSLYEQEVEVITYEGIEYTWDPIRGGASKYVNVNNGTTTTLVSAVVGNFVTQVSNANGDYIDFTFAPFEFTINGQTLTWVSASSEWEAILDVFHGEKWPLDEVAQGAKTHMEENETIGTYKNAYPVADLEYAGGLQGKLTATYTKEALKGYRDYRNGADGNFDILAGMMNDFARYFKSLYEQEVEVITYEGIEYTWDPIRGGASKYVNVNNGTTTTLVSAVVGNFVTQVSNANGNYTDFAFAPFEFTINGQTLTWLSVSSEWEAILDVFHNEKWPTEITGYLNFGQNFVISEDGVVRFV</sequence>
<dbReference type="InterPro" id="IPR001119">
    <property type="entry name" value="SLH_dom"/>
</dbReference>
<evidence type="ECO:0000313" key="6">
    <source>
        <dbReference type="Proteomes" id="UP001285636"/>
    </source>
</evidence>
<evidence type="ECO:0000313" key="5">
    <source>
        <dbReference type="EMBL" id="MDV2886366.1"/>
    </source>
</evidence>
<feature type="chain" id="PRO_5042545509" evidence="3">
    <location>
        <begin position="30"/>
        <end position="1376"/>
    </location>
</feature>
<dbReference type="PROSITE" id="PS51272">
    <property type="entry name" value="SLH"/>
    <property type="match status" value="2"/>
</dbReference>
<dbReference type="EMBL" id="JAWJAY010000003">
    <property type="protein sequence ID" value="MDV2886366.1"/>
    <property type="molecule type" value="Genomic_DNA"/>
</dbReference>
<name>A0AAJ2U387_ALKPS</name>
<gene>
    <name evidence="5" type="ORF">RYX45_14345</name>
</gene>
<comment type="caution">
    <text evidence="5">The sequence shown here is derived from an EMBL/GenBank/DDBJ whole genome shotgun (WGS) entry which is preliminary data.</text>
</comment>
<dbReference type="Pfam" id="PF00395">
    <property type="entry name" value="SLH"/>
    <property type="match status" value="2"/>
</dbReference>
<dbReference type="PANTHER" id="PTHR43308">
    <property type="entry name" value="OUTER MEMBRANE PROTEIN ALPHA-RELATED"/>
    <property type="match status" value="1"/>
</dbReference>
<keyword evidence="1 3" id="KW-0732">Signal</keyword>
<feature type="signal peptide" evidence="3">
    <location>
        <begin position="1"/>
        <end position="29"/>
    </location>
</feature>
<evidence type="ECO:0000259" key="4">
    <source>
        <dbReference type="PROSITE" id="PS51272"/>
    </source>
</evidence>
<feature type="domain" description="SLH" evidence="4">
    <location>
        <begin position="99"/>
        <end position="161"/>
    </location>
</feature>
<proteinExistence type="predicted"/>
<feature type="compositionally biased region" description="Basic and acidic residues" evidence="2">
    <location>
        <begin position="514"/>
        <end position="523"/>
    </location>
</feature>
<feature type="region of interest" description="Disordered" evidence="2">
    <location>
        <begin position="514"/>
        <end position="540"/>
    </location>
</feature>
<dbReference type="InterPro" id="IPR051465">
    <property type="entry name" value="Cell_Envelope_Struct_Comp"/>
</dbReference>
<evidence type="ECO:0000256" key="2">
    <source>
        <dbReference type="SAM" id="MobiDB-lite"/>
    </source>
</evidence>
<accession>A0AAJ2U387</accession>
<organism evidence="5 6">
    <name type="scientific">Alkalihalophilus pseudofirmus</name>
    <name type="common">Bacillus pseudofirmus</name>
    <dbReference type="NCBI Taxonomy" id="79885"/>
    <lineage>
        <taxon>Bacteria</taxon>
        <taxon>Bacillati</taxon>
        <taxon>Bacillota</taxon>
        <taxon>Bacilli</taxon>
        <taxon>Bacillales</taxon>
        <taxon>Bacillaceae</taxon>
        <taxon>Alkalihalophilus</taxon>
    </lineage>
</organism>